<organism evidence="1 2">
    <name type="scientific">Burkholderia puraquae</name>
    <dbReference type="NCBI Taxonomy" id="1904757"/>
    <lineage>
        <taxon>Bacteria</taxon>
        <taxon>Pseudomonadati</taxon>
        <taxon>Pseudomonadota</taxon>
        <taxon>Betaproteobacteria</taxon>
        <taxon>Burkholderiales</taxon>
        <taxon>Burkholderiaceae</taxon>
        <taxon>Burkholderia</taxon>
        <taxon>Burkholderia cepacia complex</taxon>
    </lineage>
</organism>
<name>A0A1X1PGP4_9BURK</name>
<keyword evidence="2" id="KW-1185">Reference proteome</keyword>
<dbReference type="EMBL" id="NBYX01000008">
    <property type="protein sequence ID" value="ORT85044.1"/>
    <property type="molecule type" value="Genomic_DNA"/>
</dbReference>
<evidence type="ECO:0000313" key="2">
    <source>
        <dbReference type="Proteomes" id="UP000193146"/>
    </source>
</evidence>
<reference evidence="1 2" key="1">
    <citation type="submission" date="2017-04" db="EMBL/GenBank/DDBJ databases">
        <title>Burkholderia puraquae sp. nov., a novel Burkholderia cepacia complex species from hospital setting samples.</title>
        <authorList>
            <person name="Martina P."/>
            <person name="Leguizamon M."/>
            <person name="Prieto C."/>
            <person name="Sousa S."/>
            <person name="Montanaro P."/>
            <person name="Draghi W."/>
            <person name="Staembler M."/>
            <person name="Bettiol M."/>
            <person name="Figoli C."/>
            <person name="Palau J."/>
            <person name="Alvarez F."/>
            <person name="Benetti S."/>
            <person name="Anchat E."/>
            <person name="Vescina C."/>
            <person name="Ferreras J."/>
            <person name="Lasch P."/>
            <person name="Lagares A."/>
            <person name="Zorreguieta A."/>
            <person name="Yantorno O."/>
            <person name="Bosch A."/>
        </authorList>
    </citation>
    <scope>NUCLEOTIDE SEQUENCE [LARGE SCALE GENOMIC DNA]</scope>
    <source>
        <strain evidence="1 2">CAMPA 1040</strain>
    </source>
</reference>
<gene>
    <name evidence="1" type="ORF">B7G54_17940</name>
</gene>
<comment type="caution">
    <text evidence="1">The sequence shown here is derived from an EMBL/GenBank/DDBJ whole genome shotgun (WGS) entry which is preliminary data.</text>
</comment>
<dbReference type="Proteomes" id="UP000193146">
    <property type="component" value="Unassembled WGS sequence"/>
</dbReference>
<proteinExistence type="predicted"/>
<protein>
    <submittedName>
        <fullName evidence="1">Uncharacterized protein</fullName>
    </submittedName>
</protein>
<sequence length="120" mass="12484">MRLAREARGAFALGRGWLSERSLANQLDPGRAAMPIGLTRRENGIALALADPGGDPLADLCAGTLDITQRPVLALGAIDPMTRLGRLLDRRLSAMAVAMRFGVGLAGAGCGQGDKMQDSA</sequence>
<evidence type="ECO:0000313" key="1">
    <source>
        <dbReference type="EMBL" id="ORT85044.1"/>
    </source>
</evidence>
<dbReference type="RefSeq" id="WP_085040278.1">
    <property type="nucleotide sequence ID" value="NZ_CADIKG010000007.1"/>
</dbReference>
<dbReference type="AlphaFoldDB" id="A0A1X1PGP4"/>
<accession>A0A1X1PGP4</accession>